<feature type="chain" id="PRO_5014284936" evidence="1">
    <location>
        <begin position="24"/>
        <end position="114"/>
    </location>
</feature>
<dbReference type="RefSeq" id="XP_055900385.1">
    <property type="nucleotide sequence ID" value="XM_056044410.1"/>
</dbReference>
<dbReference type="Proteomes" id="UP001165740">
    <property type="component" value="Chromosome 10"/>
</dbReference>
<dbReference type="VEuPathDB" id="VectorBase:BGLAX_048571"/>
<feature type="signal peptide" evidence="1">
    <location>
        <begin position="1"/>
        <end position="23"/>
    </location>
</feature>
<dbReference type="EnsemblMetazoa" id="BGLB014273-RD">
    <property type="protein sequence ID" value="BGLB014273-PD"/>
    <property type="gene ID" value="BGLB014273"/>
</dbReference>
<dbReference type="EnsemblMetazoa" id="BGLB014273-RC">
    <property type="protein sequence ID" value="BGLB014273-PC"/>
    <property type="gene ID" value="BGLB014273"/>
</dbReference>
<dbReference type="EnsemblMetazoa" id="BGLB014273-RB">
    <property type="protein sequence ID" value="BGLB014273-PB"/>
    <property type="gene ID" value="BGLB014273"/>
</dbReference>
<dbReference type="AlphaFoldDB" id="A0A2C9K6W1"/>
<dbReference type="VEuPathDB" id="VectorBase:BGLB014273"/>
<name>A0A2C9K6W1_BIOGL</name>
<evidence type="ECO:0000313" key="5">
    <source>
        <dbReference type="RefSeq" id="XP_055900384.1"/>
    </source>
</evidence>
<dbReference type="OMA" id="LYNCAKD"/>
<dbReference type="KEGG" id="bgt:106053682"/>
<dbReference type="Proteomes" id="UP000076420">
    <property type="component" value="Unassembled WGS sequence"/>
</dbReference>
<gene>
    <name evidence="2" type="primary">106053682</name>
    <name evidence="5 6 7 8" type="synonym">LOC106053682</name>
</gene>
<dbReference type="RefSeq" id="XP_055900386.1">
    <property type="nucleotide sequence ID" value="XM_056044411.1"/>
</dbReference>
<evidence type="ECO:0000313" key="7">
    <source>
        <dbReference type="RefSeq" id="XP_055900386.1"/>
    </source>
</evidence>
<sequence length="114" mass="12829">MRTSTLITCLLVAVVVLVSQTQANKQSERKRLAQMYNALKSSLKKKEPKRQCSGFACVYTHLSHTGKSKQAKLREYLRACTMDPDCSLGRRRRSIESRSGSSLLSKLLLRRGPS</sequence>
<dbReference type="RefSeq" id="XP_055900384.1">
    <property type="nucleotide sequence ID" value="XM_056044409.1"/>
</dbReference>
<evidence type="ECO:0000313" key="3">
    <source>
        <dbReference type="Proteomes" id="UP000076420"/>
    </source>
</evidence>
<proteinExistence type="predicted"/>
<protein>
    <submittedName>
        <fullName evidence="5 6">Uncharacterized protein LOC106053682</fullName>
    </submittedName>
</protein>
<organism evidence="2 3">
    <name type="scientific">Biomphalaria glabrata</name>
    <name type="common">Bloodfluke planorb</name>
    <name type="synonym">Freshwater snail</name>
    <dbReference type="NCBI Taxonomy" id="6526"/>
    <lineage>
        <taxon>Eukaryota</taxon>
        <taxon>Metazoa</taxon>
        <taxon>Spiralia</taxon>
        <taxon>Lophotrochozoa</taxon>
        <taxon>Mollusca</taxon>
        <taxon>Gastropoda</taxon>
        <taxon>Heterobranchia</taxon>
        <taxon>Euthyneura</taxon>
        <taxon>Panpulmonata</taxon>
        <taxon>Hygrophila</taxon>
        <taxon>Lymnaeoidea</taxon>
        <taxon>Planorbidae</taxon>
        <taxon>Biomphalaria</taxon>
    </lineage>
</organism>
<reference evidence="5 6" key="2">
    <citation type="submission" date="2025-04" db="UniProtKB">
        <authorList>
            <consortium name="RefSeq"/>
        </authorList>
    </citation>
    <scope>IDENTIFICATION</scope>
</reference>
<keyword evidence="4" id="KW-1185">Reference proteome</keyword>
<accession>A0A2C9K6W1</accession>
<keyword evidence="1" id="KW-0732">Signal</keyword>
<reference evidence="2" key="1">
    <citation type="submission" date="2020-05" db="UniProtKB">
        <authorList>
            <consortium name="EnsemblMetazoa"/>
        </authorList>
    </citation>
    <scope>IDENTIFICATION</scope>
    <source>
        <strain evidence="2">BB02</strain>
    </source>
</reference>
<evidence type="ECO:0000313" key="4">
    <source>
        <dbReference type="Proteomes" id="UP001165740"/>
    </source>
</evidence>
<dbReference type="RefSeq" id="XP_055900387.1">
    <property type="nucleotide sequence ID" value="XM_056044412.1"/>
</dbReference>
<evidence type="ECO:0000313" key="8">
    <source>
        <dbReference type="RefSeq" id="XP_055900387.1"/>
    </source>
</evidence>
<evidence type="ECO:0000313" key="6">
    <source>
        <dbReference type="RefSeq" id="XP_055900385.1"/>
    </source>
</evidence>
<evidence type="ECO:0000313" key="2">
    <source>
        <dbReference type="EnsemblMetazoa" id="BGLB014273-PB"/>
    </source>
</evidence>
<evidence type="ECO:0000256" key="1">
    <source>
        <dbReference type="SAM" id="SignalP"/>
    </source>
</evidence>